<keyword evidence="1" id="KW-0472">Membrane</keyword>
<evidence type="ECO:0000313" key="3">
    <source>
        <dbReference type="Proteomes" id="UP000777784"/>
    </source>
</evidence>
<dbReference type="AlphaFoldDB" id="A0A948W669"/>
<dbReference type="Proteomes" id="UP000777784">
    <property type="component" value="Unassembled WGS sequence"/>
</dbReference>
<evidence type="ECO:0000256" key="1">
    <source>
        <dbReference type="SAM" id="Phobius"/>
    </source>
</evidence>
<organism evidence="2 3">
    <name type="scientific">Eiseniibacteriota bacterium</name>
    <dbReference type="NCBI Taxonomy" id="2212470"/>
    <lineage>
        <taxon>Bacteria</taxon>
        <taxon>Candidatus Eiseniibacteriota</taxon>
    </lineage>
</organism>
<evidence type="ECO:0000313" key="2">
    <source>
        <dbReference type="EMBL" id="MBU2690326.1"/>
    </source>
</evidence>
<accession>A0A948W669</accession>
<feature type="transmembrane region" description="Helical" evidence="1">
    <location>
        <begin position="259"/>
        <end position="278"/>
    </location>
</feature>
<name>A0A948W669_UNCEI</name>
<dbReference type="EMBL" id="JAHJDP010000028">
    <property type="protein sequence ID" value="MBU2690326.1"/>
    <property type="molecule type" value="Genomic_DNA"/>
</dbReference>
<protein>
    <submittedName>
        <fullName evidence="2">Uncharacterized protein</fullName>
    </submittedName>
</protein>
<reference evidence="2" key="1">
    <citation type="submission" date="2021-05" db="EMBL/GenBank/DDBJ databases">
        <title>Energy efficiency and biological interactions define the core microbiome of deep oligotrophic groundwater.</title>
        <authorList>
            <person name="Mehrshad M."/>
            <person name="Lopez-Fernandez M."/>
            <person name="Bell E."/>
            <person name="Bernier-Latmani R."/>
            <person name="Bertilsson S."/>
            <person name="Dopson M."/>
        </authorList>
    </citation>
    <scope>NUCLEOTIDE SEQUENCE</scope>
    <source>
        <strain evidence="2">Modern_marine.mb.64</strain>
    </source>
</reference>
<comment type="caution">
    <text evidence="2">The sequence shown here is derived from an EMBL/GenBank/DDBJ whole genome shotgun (WGS) entry which is preliminary data.</text>
</comment>
<sequence>MSGFLGKALDRFVTIVEMDRRIIFLCIFISVAIPLFFPMGFPIQPSKEVVTLYEAVEALPVGSVVYLAADLDPGSMPELYPMMEAGMRHMFRKNLKVVAGCLWPAAPPLVDEAFRDIGIGEYNKTYGVDFVNLGFKEGREVVMVSLGKSIPETFPADYRGTPVGSIPMMEGIETIHDIDLIFNVSAGYPGTKEWVQQVQSRFDIRIVAGVTAVSAPEFYPYIQSGQLAGLLGGLAGAAEYEVLLRQPGSGVKGMDAQSLGHLVIVGFIILGNLIFIIGRRRRGPDHD</sequence>
<feature type="transmembrane region" description="Helical" evidence="1">
    <location>
        <begin position="21"/>
        <end position="41"/>
    </location>
</feature>
<proteinExistence type="predicted"/>
<gene>
    <name evidence="2" type="ORF">KJ970_05300</name>
</gene>
<keyword evidence="1" id="KW-0812">Transmembrane</keyword>
<keyword evidence="1" id="KW-1133">Transmembrane helix</keyword>